<accession>A0AAD7E5K9</accession>
<dbReference type="SUPFAM" id="SSF52777">
    <property type="entry name" value="CoA-dependent acyltransferases"/>
    <property type="match status" value="1"/>
</dbReference>
<keyword evidence="2" id="KW-1185">Reference proteome</keyword>
<dbReference type="PANTHER" id="PTHR28037">
    <property type="entry name" value="ALCOHOL O-ACETYLTRANSFERASE 1-RELATED"/>
    <property type="match status" value="1"/>
</dbReference>
<organism evidence="1 2">
    <name type="scientific">Mycena pura</name>
    <dbReference type="NCBI Taxonomy" id="153505"/>
    <lineage>
        <taxon>Eukaryota</taxon>
        <taxon>Fungi</taxon>
        <taxon>Dikarya</taxon>
        <taxon>Basidiomycota</taxon>
        <taxon>Agaricomycotina</taxon>
        <taxon>Agaricomycetes</taxon>
        <taxon>Agaricomycetidae</taxon>
        <taxon>Agaricales</taxon>
        <taxon>Marasmiineae</taxon>
        <taxon>Mycenaceae</taxon>
        <taxon>Mycena</taxon>
    </lineage>
</organism>
<dbReference type="InterPro" id="IPR023213">
    <property type="entry name" value="CAT-like_dom_sf"/>
</dbReference>
<dbReference type="Gene3D" id="3.30.559.30">
    <property type="entry name" value="Nonribosomal peptide synthetase, condensation domain"/>
    <property type="match status" value="1"/>
</dbReference>
<evidence type="ECO:0000313" key="1">
    <source>
        <dbReference type="EMBL" id="KAJ7230225.1"/>
    </source>
</evidence>
<sequence length="537" mass="58950">MTLQAEAVATMPTYRRKLGPNELSYFLPSRAYGLNDMFVRIVFHGPPALVSPLRIRIAWAVMRLRHSTLACRVEMQPGDYDNAQFAYTPPSCPSQLLEEAAAFVHFHSDISGPALLDLILNGPRMLTSDSLSRIDVVRRGQVSPGIHEFHLALTAHHMIGDALAGQQCMQQMLEFLAGSVPGGAPRTDSQLLGLLNDEWTGRWGGHCPANLDGAIVPAIESRISGIRDSKFYKAVWKVDQQNLEKRVIGGQQLPRTKSTTKNTRFFRAKFSASQTNDLLAKCKSQGVSPQDAVFAICNSAWIRLCRVHPEFRAPDALPTLMYTAINIRRLLPLAPAGQLDFSLALGYHTVTLPSFGPRALAGERAMFWARARAVRQQIGAYTRSPLLPGRVAATGVERAARAKRWAHLDDGLRGPQPAALPPAPAPPPALIGVTQTGDVSRHVFREERYPALKLVDVTGGTRKGPGGLLLTTRVFQGQFMLWLVWDAAARPAGLVEAFWRNMVDGVHEYMLEDPSLRGTAEEEDCLTGMPLGVHGKL</sequence>
<dbReference type="Proteomes" id="UP001219525">
    <property type="component" value="Unassembled WGS sequence"/>
</dbReference>
<reference evidence="1" key="1">
    <citation type="submission" date="2023-03" db="EMBL/GenBank/DDBJ databases">
        <title>Massive genome expansion in bonnet fungi (Mycena s.s.) driven by repeated elements and novel gene families across ecological guilds.</title>
        <authorList>
            <consortium name="Lawrence Berkeley National Laboratory"/>
            <person name="Harder C.B."/>
            <person name="Miyauchi S."/>
            <person name="Viragh M."/>
            <person name="Kuo A."/>
            <person name="Thoen E."/>
            <person name="Andreopoulos B."/>
            <person name="Lu D."/>
            <person name="Skrede I."/>
            <person name="Drula E."/>
            <person name="Henrissat B."/>
            <person name="Morin E."/>
            <person name="Kohler A."/>
            <person name="Barry K."/>
            <person name="LaButti K."/>
            <person name="Morin E."/>
            <person name="Salamov A."/>
            <person name="Lipzen A."/>
            <person name="Mereny Z."/>
            <person name="Hegedus B."/>
            <person name="Baldrian P."/>
            <person name="Stursova M."/>
            <person name="Weitz H."/>
            <person name="Taylor A."/>
            <person name="Grigoriev I.V."/>
            <person name="Nagy L.G."/>
            <person name="Martin F."/>
            <person name="Kauserud H."/>
        </authorList>
    </citation>
    <scope>NUCLEOTIDE SEQUENCE</scope>
    <source>
        <strain evidence="1">9144</strain>
    </source>
</reference>
<dbReference type="InterPro" id="IPR052058">
    <property type="entry name" value="Alcohol_O-acetyltransferase"/>
</dbReference>
<name>A0AAD7E5K9_9AGAR</name>
<dbReference type="PANTHER" id="PTHR28037:SF1">
    <property type="entry name" value="ALCOHOL O-ACETYLTRANSFERASE 1-RELATED"/>
    <property type="match status" value="1"/>
</dbReference>
<evidence type="ECO:0000313" key="2">
    <source>
        <dbReference type="Proteomes" id="UP001219525"/>
    </source>
</evidence>
<dbReference type="Gene3D" id="3.30.559.10">
    <property type="entry name" value="Chloramphenicol acetyltransferase-like domain"/>
    <property type="match status" value="1"/>
</dbReference>
<comment type="caution">
    <text evidence="1">The sequence shown here is derived from an EMBL/GenBank/DDBJ whole genome shotgun (WGS) entry which is preliminary data.</text>
</comment>
<dbReference type="EMBL" id="JARJCW010000001">
    <property type="protein sequence ID" value="KAJ7230225.1"/>
    <property type="molecule type" value="Genomic_DNA"/>
</dbReference>
<dbReference type="AlphaFoldDB" id="A0AAD7E5K9"/>
<proteinExistence type="predicted"/>
<protein>
    <submittedName>
        <fullName evidence="1">Uncharacterized protein</fullName>
    </submittedName>
</protein>
<gene>
    <name evidence="1" type="ORF">GGX14DRAFT_582480</name>
</gene>